<dbReference type="InterPro" id="IPR011607">
    <property type="entry name" value="MGS-like_dom"/>
</dbReference>
<name>A0A2M7V936_9BACT</name>
<dbReference type="NCBIfam" id="NF002049">
    <property type="entry name" value="PRK00881.1"/>
    <property type="match status" value="1"/>
</dbReference>
<comment type="pathway">
    <text evidence="2 10">Purine metabolism; IMP biosynthesis via de novo pathway; 5-formamido-1-(5-phospho-D-ribosyl)imidazole-4-carboxamide from 5-amino-1-(5-phospho-D-ribosyl)imidazole-4-carboxamide (10-formyl THF route): step 1/1.</text>
</comment>
<evidence type="ECO:0000256" key="8">
    <source>
        <dbReference type="ARBA" id="ARBA00050488"/>
    </source>
</evidence>
<evidence type="ECO:0000256" key="4">
    <source>
        <dbReference type="ARBA" id="ARBA00022679"/>
    </source>
</evidence>
<dbReference type="InterPro" id="IPR002695">
    <property type="entry name" value="PurH-like"/>
</dbReference>
<dbReference type="Gene3D" id="3.40.50.1380">
    <property type="entry name" value="Methylglyoxal synthase-like domain"/>
    <property type="match status" value="1"/>
</dbReference>
<dbReference type="SUPFAM" id="SSF52335">
    <property type="entry name" value="Methylglyoxal synthase-like"/>
    <property type="match status" value="1"/>
</dbReference>
<evidence type="ECO:0000256" key="6">
    <source>
        <dbReference type="ARBA" id="ARBA00022801"/>
    </source>
</evidence>
<gene>
    <name evidence="10 12" type="primary">purH</name>
    <name evidence="12" type="ORF">COX81_01045</name>
</gene>
<evidence type="ECO:0000259" key="11">
    <source>
        <dbReference type="PROSITE" id="PS51855"/>
    </source>
</evidence>
<dbReference type="GO" id="GO:0004643">
    <property type="term" value="F:phosphoribosylaminoimidazolecarboxamide formyltransferase activity"/>
    <property type="evidence" value="ECO:0007669"/>
    <property type="project" value="UniProtKB-UniRule"/>
</dbReference>
<evidence type="ECO:0000313" key="13">
    <source>
        <dbReference type="Proteomes" id="UP000228568"/>
    </source>
</evidence>
<dbReference type="InterPro" id="IPR016193">
    <property type="entry name" value="Cytidine_deaminase-like"/>
</dbReference>
<dbReference type="GO" id="GO:0005829">
    <property type="term" value="C:cytosol"/>
    <property type="evidence" value="ECO:0007669"/>
    <property type="project" value="TreeGrafter"/>
</dbReference>
<keyword evidence="6 10" id="KW-0378">Hydrolase</keyword>
<dbReference type="HAMAP" id="MF_00139">
    <property type="entry name" value="PurH"/>
    <property type="match status" value="1"/>
</dbReference>
<dbReference type="Gene3D" id="3.40.140.20">
    <property type="match status" value="2"/>
</dbReference>
<sequence length="513" mass="56325">MNTNIVQPKRALISVSNKSGIVELAQKLQEHGVEIISTGGTFKKLQGANIPAIEITDFTGFPEIMHGRVKTLHPLVHGGILGLRDEHAKEAEDNHIKWIDLVVCNLYPFAETISKPDVTKEIAIENIDIGGPSMIRSAGKNVGWVSVVIDPDDYTSLLKEISNGGITFATRSNLQAKAFRHTAQYDAIIANYFTKEKFPEDLTLTYKKSYTLRYGENPHQEGTVYHKINNVDHNLLNANIIQGKELSYNNLGDADGALATLKEFAEPTCVVVKHANPCGVATGTDMLNVFKRAYSADSLSAFGGIIAINRTCTKEIADEIVRVYAEIVLAPDYDTNALEVLAKKKNMRVLALNNVTQSFRPDWQELKYIDGGLLVQDVDQQIIQKDDLQFPTEKKPTDEEIDTMLFAWKVLKHIKSNGILLAKNNTTTGIGMGQVSRVDAVKLAITKAGEKTAGSILASDAFFPFRDNIDEAAKAGIKAIIQPGGSIKDGEVIDACNEHGIAMVFTGMRCFKH</sequence>
<evidence type="ECO:0000256" key="3">
    <source>
        <dbReference type="ARBA" id="ARBA00007667"/>
    </source>
</evidence>
<comment type="caution">
    <text evidence="12">The sequence shown here is derived from an EMBL/GenBank/DDBJ whole genome shotgun (WGS) entry which is preliminary data.</text>
</comment>
<dbReference type="NCBIfam" id="TIGR00355">
    <property type="entry name" value="purH"/>
    <property type="match status" value="1"/>
</dbReference>
<dbReference type="Proteomes" id="UP000228568">
    <property type="component" value="Unassembled WGS sequence"/>
</dbReference>
<dbReference type="UniPathway" id="UPA00074">
    <property type="reaction ID" value="UER00133"/>
</dbReference>
<dbReference type="PIRSF" id="PIRSF000414">
    <property type="entry name" value="AICARFT_IMPCHas"/>
    <property type="match status" value="1"/>
</dbReference>
<dbReference type="InterPro" id="IPR036914">
    <property type="entry name" value="MGS-like_dom_sf"/>
</dbReference>
<comment type="catalytic activity">
    <reaction evidence="8 10">
        <text>(6R)-10-formyltetrahydrofolate + 5-amino-1-(5-phospho-beta-D-ribosyl)imidazole-4-carboxamide = 5-formamido-1-(5-phospho-D-ribosyl)imidazole-4-carboxamide + (6S)-5,6,7,8-tetrahydrofolate</text>
        <dbReference type="Rhea" id="RHEA:22192"/>
        <dbReference type="ChEBI" id="CHEBI:57453"/>
        <dbReference type="ChEBI" id="CHEBI:58467"/>
        <dbReference type="ChEBI" id="CHEBI:58475"/>
        <dbReference type="ChEBI" id="CHEBI:195366"/>
        <dbReference type="EC" id="2.1.2.3"/>
    </reaction>
</comment>
<dbReference type="CDD" id="cd01421">
    <property type="entry name" value="IMPCH"/>
    <property type="match status" value="1"/>
</dbReference>
<evidence type="ECO:0000313" key="12">
    <source>
        <dbReference type="EMBL" id="PIZ95329.1"/>
    </source>
</evidence>
<dbReference type="EC" id="3.5.4.10" evidence="10"/>
<dbReference type="PROSITE" id="PS51855">
    <property type="entry name" value="MGS"/>
    <property type="match status" value="1"/>
</dbReference>
<dbReference type="PANTHER" id="PTHR11692">
    <property type="entry name" value="BIFUNCTIONAL PURINE BIOSYNTHESIS PROTEIN PURH"/>
    <property type="match status" value="1"/>
</dbReference>
<accession>A0A2M7V936</accession>
<keyword evidence="5 10" id="KW-0658">Purine biosynthesis</keyword>
<dbReference type="GO" id="GO:0003937">
    <property type="term" value="F:IMP cyclohydrolase activity"/>
    <property type="evidence" value="ECO:0007669"/>
    <property type="project" value="UniProtKB-UniRule"/>
</dbReference>
<dbReference type="EC" id="2.1.2.3" evidence="10"/>
<dbReference type="Pfam" id="PF01808">
    <property type="entry name" value="AICARFT_IMPCHas"/>
    <property type="match status" value="1"/>
</dbReference>
<dbReference type="EMBL" id="PFPK01000015">
    <property type="protein sequence ID" value="PIZ95329.1"/>
    <property type="molecule type" value="Genomic_DNA"/>
</dbReference>
<dbReference type="SMART" id="SM00851">
    <property type="entry name" value="MGS"/>
    <property type="match status" value="1"/>
</dbReference>
<evidence type="ECO:0000256" key="1">
    <source>
        <dbReference type="ARBA" id="ARBA00004844"/>
    </source>
</evidence>
<feature type="domain" description="MGS-like" evidence="11">
    <location>
        <begin position="1"/>
        <end position="149"/>
    </location>
</feature>
<evidence type="ECO:0000256" key="10">
    <source>
        <dbReference type="HAMAP-Rule" id="MF_00139"/>
    </source>
</evidence>
<keyword evidence="7 10" id="KW-0511">Multifunctional enzyme</keyword>
<dbReference type="SUPFAM" id="SSF53927">
    <property type="entry name" value="Cytidine deaminase-like"/>
    <property type="match status" value="1"/>
</dbReference>
<comment type="catalytic activity">
    <reaction evidence="9 10">
        <text>IMP + H2O = 5-formamido-1-(5-phospho-D-ribosyl)imidazole-4-carboxamide</text>
        <dbReference type="Rhea" id="RHEA:18445"/>
        <dbReference type="ChEBI" id="CHEBI:15377"/>
        <dbReference type="ChEBI" id="CHEBI:58053"/>
        <dbReference type="ChEBI" id="CHEBI:58467"/>
        <dbReference type="EC" id="3.5.4.10"/>
    </reaction>
</comment>
<dbReference type="SMART" id="SM00798">
    <property type="entry name" value="AICARFT_IMPCHas"/>
    <property type="match status" value="1"/>
</dbReference>
<proteinExistence type="inferred from homology"/>
<reference evidence="13" key="1">
    <citation type="submission" date="2017-09" db="EMBL/GenBank/DDBJ databases">
        <title>Depth-based differentiation of microbial function through sediment-hosted aquifers and enrichment of novel symbionts in the deep terrestrial subsurface.</title>
        <authorList>
            <person name="Probst A.J."/>
            <person name="Ladd B."/>
            <person name="Jarett J.K."/>
            <person name="Geller-Mcgrath D.E."/>
            <person name="Sieber C.M.K."/>
            <person name="Emerson J.B."/>
            <person name="Anantharaman K."/>
            <person name="Thomas B.C."/>
            <person name="Malmstrom R."/>
            <person name="Stieglmeier M."/>
            <person name="Klingl A."/>
            <person name="Woyke T."/>
            <person name="Ryan C.M."/>
            <person name="Banfield J.F."/>
        </authorList>
    </citation>
    <scope>NUCLEOTIDE SEQUENCE [LARGE SCALE GENOMIC DNA]</scope>
</reference>
<dbReference type="InterPro" id="IPR024051">
    <property type="entry name" value="AICAR_Tfase_dup_dom_sf"/>
</dbReference>
<comment type="similarity">
    <text evidence="3 10">Belongs to the PurH family.</text>
</comment>
<dbReference type="FunFam" id="3.40.140.20:FF:000001">
    <property type="entry name" value="Bifunctional purine biosynthesis protein PurH"/>
    <property type="match status" value="1"/>
</dbReference>
<protein>
    <recommendedName>
        <fullName evidence="10">Bifunctional purine biosynthesis protein PurH</fullName>
    </recommendedName>
    <domain>
        <recommendedName>
            <fullName evidence="10">Phosphoribosylaminoimidazolecarboxamide formyltransferase</fullName>
            <ecNumber evidence="10">2.1.2.3</ecNumber>
        </recommendedName>
        <alternativeName>
            <fullName evidence="10">AICAR transformylase</fullName>
        </alternativeName>
    </domain>
    <domain>
        <recommendedName>
            <fullName evidence="10">IMP cyclohydrolase</fullName>
            <ecNumber evidence="10">3.5.4.10</ecNumber>
        </recommendedName>
        <alternativeName>
            <fullName evidence="10">ATIC</fullName>
        </alternativeName>
        <alternativeName>
            <fullName evidence="10">IMP synthase</fullName>
        </alternativeName>
        <alternativeName>
            <fullName evidence="10">Inosinicase</fullName>
        </alternativeName>
    </domain>
</protein>
<dbReference type="AlphaFoldDB" id="A0A2M7V936"/>
<comment type="pathway">
    <text evidence="1 10">Purine metabolism; IMP biosynthesis via de novo pathway; IMP from 5-formamido-1-(5-phospho-D-ribosyl)imidazole-4-carboxamide: step 1/1.</text>
</comment>
<keyword evidence="4 10" id="KW-0808">Transferase</keyword>
<dbReference type="PANTHER" id="PTHR11692:SF0">
    <property type="entry name" value="BIFUNCTIONAL PURINE BIOSYNTHESIS PROTEIN ATIC"/>
    <property type="match status" value="1"/>
</dbReference>
<evidence type="ECO:0000256" key="5">
    <source>
        <dbReference type="ARBA" id="ARBA00022755"/>
    </source>
</evidence>
<evidence type="ECO:0000256" key="7">
    <source>
        <dbReference type="ARBA" id="ARBA00023268"/>
    </source>
</evidence>
<dbReference type="FunFam" id="3.40.50.1380:FF:000001">
    <property type="entry name" value="Bifunctional purine biosynthesis protein PurH"/>
    <property type="match status" value="1"/>
</dbReference>
<evidence type="ECO:0000256" key="9">
    <source>
        <dbReference type="ARBA" id="ARBA00050687"/>
    </source>
</evidence>
<organism evidence="12 13">
    <name type="scientific">Candidatus Magasanikbacteria bacterium CG_4_10_14_0_2_um_filter_37_12</name>
    <dbReference type="NCBI Taxonomy" id="1974637"/>
    <lineage>
        <taxon>Bacteria</taxon>
        <taxon>Candidatus Magasanikiibacteriota</taxon>
    </lineage>
</organism>
<dbReference type="GO" id="GO:0006189">
    <property type="term" value="P:'de novo' IMP biosynthetic process"/>
    <property type="evidence" value="ECO:0007669"/>
    <property type="project" value="UniProtKB-UniRule"/>
</dbReference>
<evidence type="ECO:0000256" key="2">
    <source>
        <dbReference type="ARBA" id="ARBA00004954"/>
    </source>
</evidence>
<dbReference type="Pfam" id="PF02142">
    <property type="entry name" value="MGS"/>
    <property type="match status" value="1"/>
</dbReference>
<comment type="domain">
    <text evidence="10">The IMP cyclohydrolase activity resides in the N-terminal region.</text>
</comment>